<accession>D8TBV3</accession>
<dbReference type="KEGG" id="smo:SELMODRAFT_448992"/>
<evidence type="ECO:0000313" key="2">
    <source>
        <dbReference type="Proteomes" id="UP000001514"/>
    </source>
</evidence>
<dbReference type="InParanoid" id="D8TBV3"/>
<dbReference type="Proteomes" id="UP000001514">
    <property type="component" value="Unassembled WGS sequence"/>
</dbReference>
<reference evidence="1 2" key="1">
    <citation type="journal article" date="2011" name="Science">
        <title>The Selaginella genome identifies genetic changes associated with the evolution of vascular plants.</title>
        <authorList>
            <person name="Banks J.A."/>
            <person name="Nishiyama T."/>
            <person name="Hasebe M."/>
            <person name="Bowman J.L."/>
            <person name="Gribskov M."/>
            <person name="dePamphilis C."/>
            <person name="Albert V.A."/>
            <person name="Aono N."/>
            <person name="Aoyama T."/>
            <person name="Ambrose B.A."/>
            <person name="Ashton N.W."/>
            <person name="Axtell M.J."/>
            <person name="Barker E."/>
            <person name="Barker M.S."/>
            <person name="Bennetzen J.L."/>
            <person name="Bonawitz N.D."/>
            <person name="Chapple C."/>
            <person name="Cheng C."/>
            <person name="Correa L.G."/>
            <person name="Dacre M."/>
            <person name="DeBarry J."/>
            <person name="Dreyer I."/>
            <person name="Elias M."/>
            <person name="Engstrom E.M."/>
            <person name="Estelle M."/>
            <person name="Feng L."/>
            <person name="Finet C."/>
            <person name="Floyd S.K."/>
            <person name="Frommer W.B."/>
            <person name="Fujita T."/>
            <person name="Gramzow L."/>
            <person name="Gutensohn M."/>
            <person name="Harholt J."/>
            <person name="Hattori M."/>
            <person name="Heyl A."/>
            <person name="Hirai T."/>
            <person name="Hiwatashi Y."/>
            <person name="Ishikawa M."/>
            <person name="Iwata M."/>
            <person name="Karol K.G."/>
            <person name="Koehler B."/>
            <person name="Kolukisaoglu U."/>
            <person name="Kubo M."/>
            <person name="Kurata T."/>
            <person name="Lalonde S."/>
            <person name="Li K."/>
            <person name="Li Y."/>
            <person name="Litt A."/>
            <person name="Lyons E."/>
            <person name="Manning G."/>
            <person name="Maruyama T."/>
            <person name="Michael T.P."/>
            <person name="Mikami K."/>
            <person name="Miyazaki S."/>
            <person name="Morinaga S."/>
            <person name="Murata T."/>
            <person name="Mueller-Roeber B."/>
            <person name="Nelson D.R."/>
            <person name="Obara M."/>
            <person name="Oguri Y."/>
            <person name="Olmstead R.G."/>
            <person name="Onodera N."/>
            <person name="Petersen B.L."/>
            <person name="Pils B."/>
            <person name="Prigge M."/>
            <person name="Rensing S.A."/>
            <person name="Riano-Pachon D.M."/>
            <person name="Roberts A.W."/>
            <person name="Sato Y."/>
            <person name="Scheller H.V."/>
            <person name="Schulz B."/>
            <person name="Schulz C."/>
            <person name="Shakirov E.V."/>
            <person name="Shibagaki N."/>
            <person name="Shinohara N."/>
            <person name="Shippen D.E."/>
            <person name="Soerensen I."/>
            <person name="Sotooka R."/>
            <person name="Sugimoto N."/>
            <person name="Sugita M."/>
            <person name="Sumikawa N."/>
            <person name="Tanurdzic M."/>
            <person name="Theissen G."/>
            <person name="Ulvskov P."/>
            <person name="Wakazuki S."/>
            <person name="Weng J.K."/>
            <person name="Willats W.W."/>
            <person name="Wipf D."/>
            <person name="Wolf P.G."/>
            <person name="Yang L."/>
            <person name="Zimmer A.D."/>
            <person name="Zhu Q."/>
            <person name="Mitros T."/>
            <person name="Hellsten U."/>
            <person name="Loque D."/>
            <person name="Otillar R."/>
            <person name="Salamov A."/>
            <person name="Schmutz J."/>
            <person name="Shapiro H."/>
            <person name="Lindquist E."/>
            <person name="Lucas S."/>
            <person name="Rokhsar D."/>
            <person name="Grigoriev I.V."/>
        </authorList>
    </citation>
    <scope>NUCLEOTIDE SEQUENCE [LARGE SCALE GENOMIC DNA]</scope>
</reference>
<protein>
    <submittedName>
        <fullName evidence="1">Uncharacterized protein</fullName>
    </submittedName>
</protein>
<evidence type="ECO:0000313" key="1">
    <source>
        <dbReference type="EMBL" id="EFJ05912.1"/>
    </source>
</evidence>
<organism evidence="2">
    <name type="scientific">Selaginella moellendorffii</name>
    <name type="common">Spikemoss</name>
    <dbReference type="NCBI Taxonomy" id="88036"/>
    <lineage>
        <taxon>Eukaryota</taxon>
        <taxon>Viridiplantae</taxon>
        <taxon>Streptophyta</taxon>
        <taxon>Embryophyta</taxon>
        <taxon>Tracheophyta</taxon>
        <taxon>Lycopodiopsida</taxon>
        <taxon>Selaginellales</taxon>
        <taxon>Selaginellaceae</taxon>
        <taxon>Selaginella</taxon>
    </lineage>
</organism>
<dbReference type="HOGENOM" id="CLU_827423_0_0_1"/>
<dbReference type="EMBL" id="GL377712">
    <property type="protein sequence ID" value="EFJ05912.1"/>
    <property type="molecule type" value="Genomic_DNA"/>
</dbReference>
<dbReference type="Gramene" id="EFJ05912">
    <property type="protein sequence ID" value="EFJ05912"/>
    <property type="gene ID" value="SELMODRAFT_448992"/>
</dbReference>
<name>D8TBV3_SELML</name>
<dbReference type="AlphaFoldDB" id="D8TBV3"/>
<keyword evidence="2" id="KW-1185">Reference proteome</keyword>
<proteinExistence type="predicted"/>
<sequence>MRVFKLRRYVSVGKAFRDGLAKALGMEEPAGGDGTLKKSAGNVASGDGVTSNSASLSTDSGVAALKKPLARVLLDTGIDIEELDRVKLAELHRFGQNKETVVVLGADSSITMLQIQYFEFLKQIRLETLYAFKHEIGIQLAINNPNLGNPTPAEVEAAVNDLMELSGYDRLSDLAGYPGNVYAALKTIAQHGNSDWARLSPRDVSLLTRAYFLVATHRLWSGCNTTAWGEIQQVLKGSYPYILAKQFRDEGAHLPLTKMSRVVDNKSALEVAWTSYTSATAPLLTKDVLGTGPARVDAAALLEQVARALNSKDNQRFPLVEALLASVTHMKGRGIC</sequence>
<gene>
    <name evidence="1" type="ORF">SELMODRAFT_448992</name>
</gene>